<evidence type="ECO:0000313" key="2">
    <source>
        <dbReference type="Proteomes" id="UP001054945"/>
    </source>
</evidence>
<protein>
    <submittedName>
        <fullName evidence="1">Uncharacterized protein</fullName>
    </submittedName>
</protein>
<accession>A0AAV4TMZ7</accession>
<comment type="caution">
    <text evidence="1">The sequence shown here is derived from an EMBL/GenBank/DDBJ whole genome shotgun (WGS) entry which is preliminary data.</text>
</comment>
<dbReference type="Proteomes" id="UP001054945">
    <property type="component" value="Unassembled WGS sequence"/>
</dbReference>
<organism evidence="1 2">
    <name type="scientific">Caerostris extrusa</name>
    <name type="common">Bark spider</name>
    <name type="synonym">Caerostris bankana</name>
    <dbReference type="NCBI Taxonomy" id="172846"/>
    <lineage>
        <taxon>Eukaryota</taxon>
        <taxon>Metazoa</taxon>
        <taxon>Ecdysozoa</taxon>
        <taxon>Arthropoda</taxon>
        <taxon>Chelicerata</taxon>
        <taxon>Arachnida</taxon>
        <taxon>Araneae</taxon>
        <taxon>Araneomorphae</taxon>
        <taxon>Entelegynae</taxon>
        <taxon>Araneoidea</taxon>
        <taxon>Araneidae</taxon>
        <taxon>Caerostris</taxon>
    </lineage>
</organism>
<reference evidence="1 2" key="1">
    <citation type="submission" date="2021-06" db="EMBL/GenBank/DDBJ databases">
        <title>Caerostris extrusa draft genome.</title>
        <authorList>
            <person name="Kono N."/>
            <person name="Arakawa K."/>
        </authorList>
    </citation>
    <scope>NUCLEOTIDE SEQUENCE [LARGE SCALE GENOMIC DNA]</scope>
</reference>
<name>A0AAV4TMZ7_CAEEX</name>
<dbReference type="EMBL" id="BPLR01011427">
    <property type="protein sequence ID" value="GIY46486.1"/>
    <property type="molecule type" value="Genomic_DNA"/>
</dbReference>
<dbReference type="AlphaFoldDB" id="A0AAV4TMZ7"/>
<keyword evidence="2" id="KW-1185">Reference proteome</keyword>
<proteinExistence type="predicted"/>
<evidence type="ECO:0000313" key="1">
    <source>
        <dbReference type="EMBL" id="GIY46486.1"/>
    </source>
</evidence>
<gene>
    <name evidence="1" type="ORF">CEXT_43311</name>
</gene>
<sequence>MMSLAPFAVFPSMRDSIHQLLTIVYKISIEAQAHFGHFELTWVGVCNHTNIGRHHDKKSPESLYELCTEATTNCLRIKYWNGEATNPFSQINCNIVNDLFESLIFRARVKVTTPLKLLLKSGQLQKLNFEGIDFTEKQWKYIMEILLKKNNRCRNITHISLPKTLRMKPT</sequence>